<evidence type="ECO:0000313" key="3">
    <source>
        <dbReference type="Proteomes" id="UP000070119"/>
    </source>
</evidence>
<feature type="region of interest" description="Disordered" evidence="1">
    <location>
        <begin position="77"/>
        <end position="100"/>
    </location>
</feature>
<comment type="caution">
    <text evidence="2">The sequence shown here is derived from an EMBL/GenBank/DDBJ whole genome shotgun (WGS) entry which is preliminary data.</text>
</comment>
<accession>A0AA40UVA2</accession>
<sequence>MQSNRAQPLWARTQVHEKHAWKEIDLERTARLKSEKLLKEFRIQLASATSEFKNATVQHAGAIAMVRAELDLASQRAGATDHQRQAVAAELADRATQRSE</sequence>
<dbReference type="AlphaFoldDB" id="A0AA40UVA2"/>
<organism evidence="2 3">
    <name type="scientific">Burkholderia ubonensis</name>
    <dbReference type="NCBI Taxonomy" id="101571"/>
    <lineage>
        <taxon>Bacteria</taxon>
        <taxon>Pseudomonadati</taxon>
        <taxon>Pseudomonadota</taxon>
        <taxon>Betaproteobacteria</taxon>
        <taxon>Burkholderiales</taxon>
        <taxon>Burkholderiaceae</taxon>
        <taxon>Burkholderia</taxon>
        <taxon>Burkholderia cepacia complex</taxon>
    </lineage>
</organism>
<dbReference type="Proteomes" id="UP000070119">
    <property type="component" value="Chromosome 2"/>
</dbReference>
<name>A0AA40UVA2_9BURK</name>
<feature type="compositionally biased region" description="Basic and acidic residues" evidence="1">
    <location>
        <begin position="91"/>
        <end position="100"/>
    </location>
</feature>
<gene>
    <name evidence="2" type="ORF">WK57_29050</name>
</gene>
<evidence type="ECO:0000256" key="1">
    <source>
        <dbReference type="SAM" id="MobiDB-lite"/>
    </source>
</evidence>
<protein>
    <submittedName>
        <fullName evidence="2">Uncharacterized protein</fullName>
    </submittedName>
</protein>
<dbReference type="EMBL" id="LNJU01000005">
    <property type="protein sequence ID" value="KWZ53054.1"/>
    <property type="molecule type" value="Genomic_DNA"/>
</dbReference>
<reference evidence="2 3" key="1">
    <citation type="submission" date="2015-11" db="EMBL/GenBank/DDBJ databases">
        <authorList>
            <person name="Sahl J."/>
            <person name="Wagner D."/>
            <person name="Keim P."/>
        </authorList>
    </citation>
    <scope>NUCLEOTIDE SEQUENCE [LARGE SCALE GENOMIC DNA]</scope>
    <source>
        <strain evidence="2 3">MSMB1157</strain>
    </source>
</reference>
<evidence type="ECO:0000313" key="2">
    <source>
        <dbReference type="EMBL" id="KWZ53054.1"/>
    </source>
</evidence>
<proteinExistence type="predicted"/>